<feature type="compositionally biased region" description="Basic and acidic residues" evidence="2">
    <location>
        <begin position="1"/>
        <end position="11"/>
    </location>
</feature>
<evidence type="ECO:0008006" key="6">
    <source>
        <dbReference type="Google" id="ProtNLM"/>
    </source>
</evidence>
<sequence>MVNFEEQRRMPQENIEQNFEEQRRRTLRENIERNFEEQRRALLENIEQNFEEQRRALLENIEQNRLEIFPPPVMDPVITLNRLSYVNRRSPRIKKTTGCGILKYYINLRGRVINCTEAVINMVTSEIWKSATPAEKREYVSLSRHVNMLIAGQHNI</sequence>
<dbReference type="EMBL" id="BEXD01000646">
    <property type="protein sequence ID" value="GBB89117.1"/>
    <property type="molecule type" value="Genomic_DNA"/>
</dbReference>
<feature type="coiled-coil region" evidence="1">
    <location>
        <begin position="40"/>
        <end position="67"/>
    </location>
</feature>
<dbReference type="Proteomes" id="UP000247702">
    <property type="component" value="Unassembled WGS sequence"/>
</dbReference>
<dbReference type="Proteomes" id="UP000615446">
    <property type="component" value="Unassembled WGS sequence"/>
</dbReference>
<feature type="region of interest" description="Disordered" evidence="2">
    <location>
        <begin position="1"/>
        <end position="21"/>
    </location>
</feature>
<reference evidence="4" key="2">
    <citation type="submission" date="2019-10" db="EMBL/GenBank/DDBJ databases">
        <title>Conservation and host-specific expression of non-tandemly repeated heterogenous ribosome RNA gene in arbuscular mycorrhizal fungi.</title>
        <authorList>
            <person name="Maeda T."/>
            <person name="Kobayashi Y."/>
            <person name="Nakagawa T."/>
            <person name="Ezawa T."/>
            <person name="Yamaguchi K."/>
            <person name="Bino T."/>
            <person name="Nishimoto Y."/>
            <person name="Shigenobu S."/>
            <person name="Kawaguchi M."/>
        </authorList>
    </citation>
    <scope>NUCLEOTIDE SEQUENCE</scope>
    <source>
        <strain evidence="4">HR1</strain>
    </source>
</reference>
<comment type="caution">
    <text evidence="3">The sequence shown here is derived from an EMBL/GenBank/DDBJ whole genome shotgun (WGS) entry which is preliminary data.</text>
</comment>
<accession>A0A2Z6QG40</accession>
<gene>
    <name evidence="4" type="ORF">RCL2_000595000</name>
    <name evidence="3" type="ORF">RclHR1_01580018</name>
</gene>
<name>A0A2Z6QG40_9GLOM</name>
<dbReference type="AlphaFoldDB" id="A0A2Z6QG40"/>
<keyword evidence="1" id="KW-0175">Coiled coil</keyword>
<evidence type="ECO:0000256" key="1">
    <source>
        <dbReference type="SAM" id="Coils"/>
    </source>
</evidence>
<organism evidence="3 5">
    <name type="scientific">Rhizophagus clarus</name>
    <dbReference type="NCBI Taxonomy" id="94130"/>
    <lineage>
        <taxon>Eukaryota</taxon>
        <taxon>Fungi</taxon>
        <taxon>Fungi incertae sedis</taxon>
        <taxon>Mucoromycota</taxon>
        <taxon>Glomeromycotina</taxon>
        <taxon>Glomeromycetes</taxon>
        <taxon>Glomerales</taxon>
        <taxon>Glomeraceae</taxon>
        <taxon>Rhizophagus</taxon>
    </lineage>
</organism>
<dbReference type="EMBL" id="BLAL01000040">
    <property type="protein sequence ID" value="GES78634.1"/>
    <property type="molecule type" value="Genomic_DNA"/>
</dbReference>
<reference evidence="3 5" key="1">
    <citation type="submission" date="2017-11" db="EMBL/GenBank/DDBJ databases">
        <title>The genome of Rhizophagus clarus HR1 reveals common genetic basis of auxotrophy among arbuscular mycorrhizal fungi.</title>
        <authorList>
            <person name="Kobayashi Y."/>
        </authorList>
    </citation>
    <scope>NUCLEOTIDE SEQUENCE [LARGE SCALE GENOMIC DNA]</scope>
    <source>
        <strain evidence="3 5">HR1</strain>
    </source>
</reference>
<proteinExistence type="predicted"/>
<evidence type="ECO:0000256" key="2">
    <source>
        <dbReference type="SAM" id="MobiDB-lite"/>
    </source>
</evidence>
<dbReference type="OrthoDB" id="2316271at2759"/>
<evidence type="ECO:0000313" key="4">
    <source>
        <dbReference type="EMBL" id="GES78634.1"/>
    </source>
</evidence>
<evidence type="ECO:0000313" key="5">
    <source>
        <dbReference type="Proteomes" id="UP000247702"/>
    </source>
</evidence>
<keyword evidence="5" id="KW-1185">Reference proteome</keyword>
<protein>
    <recommendedName>
        <fullName evidence="6">HMG box domain-containing protein</fullName>
    </recommendedName>
</protein>
<evidence type="ECO:0000313" key="3">
    <source>
        <dbReference type="EMBL" id="GBB89117.1"/>
    </source>
</evidence>